<dbReference type="GO" id="GO:0016787">
    <property type="term" value="F:hydrolase activity"/>
    <property type="evidence" value="ECO:0007669"/>
    <property type="project" value="UniProtKB-KW"/>
</dbReference>
<organism evidence="4 5">
    <name type="scientific">Lichtheimia corymbifera JMRC:FSU:9682</name>
    <dbReference type="NCBI Taxonomy" id="1263082"/>
    <lineage>
        <taxon>Eukaryota</taxon>
        <taxon>Fungi</taxon>
        <taxon>Fungi incertae sedis</taxon>
        <taxon>Mucoromycota</taxon>
        <taxon>Mucoromycotina</taxon>
        <taxon>Mucoromycetes</taxon>
        <taxon>Mucorales</taxon>
        <taxon>Lichtheimiaceae</taxon>
        <taxon>Lichtheimia</taxon>
    </lineage>
</organism>
<protein>
    <submittedName>
        <fullName evidence="4">Epoxide hydrolase</fullName>
    </submittedName>
</protein>
<dbReference type="InterPro" id="IPR000073">
    <property type="entry name" value="AB_hydrolase_1"/>
</dbReference>
<reference evidence="4" key="1">
    <citation type="submission" date="2013-08" db="EMBL/GenBank/DDBJ databases">
        <title>Gene expansion shapes genome architecture in the human pathogen Lichtheimia corymbifera: an evolutionary genomics analysis in the ancient terrestrial Mucorales (Mucoromycotina).</title>
        <authorList>
            <person name="Schwartze V.U."/>
            <person name="Winter S."/>
            <person name="Shelest E."/>
            <person name="Marcet-Houben M."/>
            <person name="Horn F."/>
            <person name="Wehner S."/>
            <person name="Hoffmann K."/>
            <person name="Riege K."/>
            <person name="Sammeth M."/>
            <person name="Nowrousian M."/>
            <person name="Valiante V."/>
            <person name="Linde J."/>
            <person name="Jacobsen I.D."/>
            <person name="Marz M."/>
            <person name="Brakhage A.A."/>
            <person name="Gabaldon T."/>
            <person name="Bocker S."/>
            <person name="Voigt K."/>
        </authorList>
    </citation>
    <scope>NUCLEOTIDE SEQUENCE [LARGE SCALE GENOMIC DNA]</scope>
    <source>
        <strain evidence="4">FSU 9682</strain>
    </source>
</reference>
<evidence type="ECO:0000256" key="2">
    <source>
        <dbReference type="ARBA" id="ARBA00038334"/>
    </source>
</evidence>
<dbReference type="AlphaFoldDB" id="A0A068RYZ8"/>
<keyword evidence="1 4" id="KW-0378">Hydrolase</keyword>
<evidence type="ECO:0000313" key="5">
    <source>
        <dbReference type="Proteomes" id="UP000027586"/>
    </source>
</evidence>
<dbReference type="EMBL" id="CBTN010000026">
    <property type="protein sequence ID" value="CDH54955.1"/>
    <property type="molecule type" value="Genomic_DNA"/>
</dbReference>
<dbReference type="PRINTS" id="PR00111">
    <property type="entry name" value="ABHYDROLASE"/>
</dbReference>
<evidence type="ECO:0000313" key="4">
    <source>
        <dbReference type="EMBL" id="CDH54955.1"/>
    </source>
</evidence>
<dbReference type="SUPFAM" id="SSF53474">
    <property type="entry name" value="alpha/beta-Hydrolases"/>
    <property type="match status" value="1"/>
</dbReference>
<dbReference type="OrthoDB" id="408373at2759"/>
<dbReference type="PRINTS" id="PR00412">
    <property type="entry name" value="EPOXHYDRLASE"/>
</dbReference>
<feature type="domain" description="AB hydrolase-1" evidence="3">
    <location>
        <begin position="33"/>
        <end position="301"/>
    </location>
</feature>
<dbReference type="InterPro" id="IPR000639">
    <property type="entry name" value="Epox_hydrolase-like"/>
</dbReference>
<evidence type="ECO:0000259" key="3">
    <source>
        <dbReference type="Pfam" id="PF00561"/>
    </source>
</evidence>
<dbReference type="InterPro" id="IPR029058">
    <property type="entry name" value="AB_hydrolase_fold"/>
</dbReference>
<comment type="similarity">
    <text evidence="2">Belongs to the AB hydrolase superfamily. Epoxide hydrolase family.</text>
</comment>
<proteinExistence type="inferred from homology"/>
<dbReference type="PANTHER" id="PTHR43329">
    <property type="entry name" value="EPOXIDE HYDROLASE"/>
    <property type="match status" value="1"/>
</dbReference>
<accession>A0A068RYZ8</accession>
<dbReference type="VEuPathDB" id="FungiDB:LCOR_06158.1"/>
<comment type="caution">
    <text evidence="4">The sequence shown here is derived from an EMBL/GenBank/DDBJ whole genome shotgun (WGS) entry which is preliminary data.</text>
</comment>
<gene>
    <name evidence="4" type="ORF">LCOR_06158.1</name>
</gene>
<evidence type="ECO:0000256" key="1">
    <source>
        <dbReference type="ARBA" id="ARBA00022801"/>
    </source>
</evidence>
<name>A0A068RYZ8_9FUNG</name>
<dbReference type="Gene3D" id="3.40.50.1820">
    <property type="entry name" value="alpha/beta hydrolase"/>
    <property type="match status" value="1"/>
</dbReference>
<sequence length="321" mass="36807">MDPTDPSTFNHQYFNANGLRLHYVDENQSASKALLLIHGWPDLWLGWREQIPFLAKLGYRVIVPTIRGYGESEGPAEAVKYTDKYLTADLDALLDHLQIPTVAVLGHDWGGLVAWRFAQFYPHRVEAVASFCTPYLVPNTEPITLQQFVEKLPNFTYQLHLVSPKAEEEINAHTEAFFKRFFRPVGDLKEPMIDPNTKTMVEGRAELPKSDVVSQRVLDYYVSQYRQRGAGTSLNLYKRFEYQFEDNKGLNPIIEKPALMVTSEGDRALPPAMTHGMEKYVPKVEFRNIEGAGHWVLWEKPAECNKYLEEWLPKVYPATSA</sequence>
<keyword evidence="5" id="KW-1185">Reference proteome</keyword>
<dbReference type="Pfam" id="PF00561">
    <property type="entry name" value="Abhydrolase_1"/>
    <property type="match status" value="1"/>
</dbReference>
<dbReference type="STRING" id="1263082.A0A068RYZ8"/>
<dbReference type="Proteomes" id="UP000027586">
    <property type="component" value="Unassembled WGS sequence"/>
</dbReference>